<keyword evidence="1" id="KW-0175">Coiled coil</keyword>
<feature type="transmembrane region" description="Helical" evidence="2">
    <location>
        <begin position="113"/>
        <end position="133"/>
    </location>
</feature>
<dbReference type="Proteomes" id="UP000886889">
    <property type="component" value="Unassembled WGS sequence"/>
</dbReference>
<reference evidence="3" key="1">
    <citation type="submission" date="2020-10" db="EMBL/GenBank/DDBJ databases">
        <authorList>
            <person name="Gilroy R."/>
        </authorList>
    </citation>
    <scope>NUCLEOTIDE SEQUENCE</scope>
    <source>
        <strain evidence="3">ChiBcec6-7307</strain>
    </source>
</reference>
<organism evidence="3 4">
    <name type="scientific">Candidatus Merdiplasma excrementigallinarum</name>
    <dbReference type="NCBI Taxonomy" id="2840864"/>
    <lineage>
        <taxon>Bacteria</taxon>
        <taxon>Bacillati</taxon>
        <taxon>Bacillota</taxon>
        <taxon>Clostridia</taxon>
        <taxon>Lachnospirales</taxon>
        <taxon>Lachnospiraceae</taxon>
        <taxon>Lachnospiraceae incertae sedis</taxon>
        <taxon>Candidatus Merdiplasma</taxon>
    </lineage>
</organism>
<evidence type="ECO:0000313" key="3">
    <source>
        <dbReference type="EMBL" id="HIV22370.1"/>
    </source>
</evidence>
<protein>
    <recommendedName>
        <fullName evidence="5">ABC transporter permease</fullName>
    </recommendedName>
</protein>
<reference evidence="3" key="2">
    <citation type="journal article" date="2021" name="PeerJ">
        <title>Extensive microbial diversity within the chicken gut microbiome revealed by metagenomics and culture.</title>
        <authorList>
            <person name="Gilroy R."/>
            <person name="Ravi A."/>
            <person name="Getino M."/>
            <person name="Pursley I."/>
            <person name="Horton D.L."/>
            <person name="Alikhan N.F."/>
            <person name="Baker D."/>
            <person name="Gharbi K."/>
            <person name="Hall N."/>
            <person name="Watson M."/>
            <person name="Adriaenssens E.M."/>
            <person name="Foster-Nyarko E."/>
            <person name="Jarju S."/>
            <person name="Secka A."/>
            <person name="Antonio M."/>
            <person name="Oren A."/>
            <person name="Chaudhuri R.R."/>
            <person name="La Ragione R."/>
            <person name="Hildebrand F."/>
            <person name="Pallen M.J."/>
        </authorList>
    </citation>
    <scope>NUCLEOTIDE SEQUENCE</scope>
    <source>
        <strain evidence="3">ChiBcec6-7307</strain>
    </source>
</reference>
<dbReference type="InterPro" id="IPR010540">
    <property type="entry name" value="CmpB_TMEM229"/>
</dbReference>
<comment type="caution">
    <text evidence="3">The sequence shown here is derived from an EMBL/GenBank/DDBJ whole genome shotgun (WGS) entry which is preliminary data.</text>
</comment>
<feature type="transmembrane region" description="Helical" evidence="2">
    <location>
        <begin position="43"/>
        <end position="64"/>
    </location>
</feature>
<dbReference type="EMBL" id="DVOS01000004">
    <property type="protein sequence ID" value="HIV22370.1"/>
    <property type="molecule type" value="Genomic_DNA"/>
</dbReference>
<gene>
    <name evidence="3" type="ORF">IAC80_00380</name>
</gene>
<feature type="transmembrane region" description="Helical" evidence="2">
    <location>
        <begin position="12"/>
        <end position="31"/>
    </location>
</feature>
<evidence type="ECO:0000313" key="4">
    <source>
        <dbReference type="Proteomes" id="UP000886889"/>
    </source>
</evidence>
<feature type="transmembrane region" description="Helical" evidence="2">
    <location>
        <begin position="148"/>
        <end position="171"/>
    </location>
</feature>
<keyword evidence="2" id="KW-0812">Transmembrane</keyword>
<keyword evidence="2" id="KW-0472">Membrane</keyword>
<feature type="transmembrane region" description="Helical" evidence="2">
    <location>
        <begin position="70"/>
        <end position="92"/>
    </location>
</feature>
<evidence type="ECO:0000256" key="2">
    <source>
        <dbReference type="SAM" id="Phobius"/>
    </source>
</evidence>
<proteinExistence type="predicted"/>
<accession>A0A9D1NY42</accession>
<keyword evidence="2" id="KW-1133">Transmembrane helix</keyword>
<evidence type="ECO:0008006" key="5">
    <source>
        <dbReference type="Google" id="ProtNLM"/>
    </source>
</evidence>
<feature type="coiled-coil region" evidence="1">
    <location>
        <begin position="174"/>
        <end position="215"/>
    </location>
</feature>
<dbReference type="Pfam" id="PF06541">
    <property type="entry name" value="ABC_trans_CmpB"/>
    <property type="match status" value="1"/>
</dbReference>
<evidence type="ECO:0000256" key="1">
    <source>
        <dbReference type="SAM" id="Coils"/>
    </source>
</evidence>
<sequence>MEGIGGYTLSEWLLFFYIYCFIGWIWESCYVSARKRHWVNRGFLKGPLLPIYGSGAVVILAAALPLRQYPVLMVLGGMAAATLLEYVTGAAMEALFKARYWDYTGEFLNLKGYICLKSSLCWGVMTLLLVYAVHPPLAELVTDLSPRIRYWASLILTALTAGDFATSFQAAMDFRNLLLRTERLREELKALQARMDQLEVQIAGAGEELRAQYRELQLRRKLHLEKLQSLYSRRVHGLLKRNPGTVSRRHKESLEAIRRMIRERVEKDRK</sequence>
<name>A0A9D1NY42_9FIRM</name>
<dbReference type="AlphaFoldDB" id="A0A9D1NY42"/>